<protein>
    <submittedName>
        <fullName evidence="2">Ester cyclase</fullName>
    </submittedName>
</protein>
<dbReference type="SUPFAM" id="SSF54427">
    <property type="entry name" value="NTF2-like"/>
    <property type="match status" value="2"/>
</dbReference>
<dbReference type="PROSITE" id="PS51257">
    <property type="entry name" value="PROKAR_LIPOPROTEIN"/>
    <property type="match status" value="1"/>
</dbReference>
<comment type="caution">
    <text evidence="2">The sequence shown here is derived from an EMBL/GenBank/DDBJ whole genome shotgun (WGS) entry which is preliminary data.</text>
</comment>
<accession>A0ABS9SKM7</accession>
<evidence type="ECO:0000313" key="3">
    <source>
        <dbReference type="Proteomes" id="UP001202248"/>
    </source>
</evidence>
<dbReference type="InterPro" id="IPR009959">
    <property type="entry name" value="Cyclase_SnoaL-like"/>
</dbReference>
<evidence type="ECO:0000313" key="2">
    <source>
        <dbReference type="EMBL" id="MCH5598895.1"/>
    </source>
</evidence>
<name>A0ABS9SKM7_9BACT</name>
<gene>
    <name evidence="2" type="ORF">MKP09_13755</name>
</gene>
<proteinExistence type="predicted"/>
<dbReference type="PANTHER" id="PTHR38436">
    <property type="entry name" value="POLYKETIDE CYCLASE SNOAL-LIKE DOMAIN"/>
    <property type="match status" value="1"/>
</dbReference>
<reference evidence="2 3" key="1">
    <citation type="submission" date="2022-02" db="EMBL/GenBank/DDBJ databases">
        <authorList>
            <person name="Min J."/>
        </authorList>
    </citation>
    <scope>NUCLEOTIDE SEQUENCE [LARGE SCALE GENOMIC DNA]</scope>
    <source>
        <strain evidence="2 3">GR10-1</strain>
    </source>
</reference>
<keyword evidence="3" id="KW-1185">Reference proteome</keyword>
<dbReference type="PANTHER" id="PTHR38436:SF1">
    <property type="entry name" value="ESTER CYCLASE"/>
    <property type="match status" value="1"/>
</dbReference>
<dbReference type="Gene3D" id="3.10.450.50">
    <property type="match status" value="2"/>
</dbReference>
<dbReference type="Pfam" id="PF07366">
    <property type="entry name" value="SnoaL"/>
    <property type="match status" value="1"/>
</dbReference>
<dbReference type="Pfam" id="PF12680">
    <property type="entry name" value="SnoaL_2"/>
    <property type="match status" value="1"/>
</dbReference>
<dbReference type="EMBL" id="JAKWBL010000002">
    <property type="protein sequence ID" value="MCH5598895.1"/>
    <property type="molecule type" value="Genomic_DNA"/>
</dbReference>
<feature type="domain" description="SnoaL-like" evidence="1">
    <location>
        <begin position="202"/>
        <end position="311"/>
    </location>
</feature>
<organism evidence="2 3">
    <name type="scientific">Niabella ginsengisoli</name>
    <dbReference type="NCBI Taxonomy" id="522298"/>
    <lineage>
        <taxon>Bacteria</taxon>
        <taxon>Pseudomonadati</taxon>
        <taxon>Bacteroidota</taxon>
        <taxon>Chitinophagia</taxon>
        <taxon>Chitinophagales</taxon>
        <taxon>Chitinophagaceae</taxon>
        <taxon>Niabella</taxon>
    </lineage>
</organism>
<dbReference type="RefSeq" id="WP_240830561.1">
    <property type="nucleotide sequence ID" value="NZ_JAKWBL010000002.1"/>
</dbReference>
<dbReference type="InterPro" id="IPR032710">
    <property type="entry name" value="NTF2-like_dom_sf"/>
</dbReference>
<sequence length="329" mass="36332">MQIRKFILPVLAVGTLLAGCNQTCDKPATAAVAQTDTAYEALVRKNSSQFHKNFTAGDFDKNGPLVTEDIHVNSNGTIVVGRDKFVGRLSRYEVPFPGLAVNDRIKIVDGNTVAFHYLMQAEHKGKFGDLEPTGNKVEAMSSEFFTMDENGLMKDLITTSQVDKFLATASGEEKITEHQKVTLYPIDHSVPRAVSAKAADLYLRHFNFRDWEAMKALLSDDVEANWNSDKVSGKDAVIAKMQERLTPFSDLTYELIRHAVEGNRAAIGYTLQGTHNGVFTYKGKTYQPTGKTVETKETQFLEVTADGKIKAIITISDQAAFLKDIDAGK</sequence>
<evidence type="ECO:0000259" key="1">
    <source>
        <dbReference type="Pfam" id="PF12680"/>
    </source>
</evidence>
<dbReference type="Proteomes" id="UP001202248">
    <property type="component" value="Unassembled WGS sequence"/>
</dbReference>
<dbReference type="InterPro" id="IPR037401">
    <property type="entry name" value="SnoaL-like"/>
</dbReference>